<dbReference type="Proteomes" id="UP000544107">
    <property type="component" value="Unassembled WGS sequence"/>
</dbReference>
<keyword evidence="10 12" id="KW-0413">Isomerase</keyword>
<evidence type="ECO:0000256" key="11">
    <source>
        <dbReference type="ARBA" id="ARBA00048988"/>
    </source>
</evidence>
<evidence type="ECO:0000256" key="5">
    <source>
        <dbReference type="ARBA" id="ARBA00022801"/>
    </source>
</evidence>
<keyword evidence="7 12" id="KW-0862">Zinc</keyword>
<comment type="function">
    <text evidence="12">Initiates the restart of stalled replication forks, which reloads the replicative helicase on sites other than the origin of replication. Recognizes and binds to abandoned replication forks and remodels them to uncover a helicase loading site. Promotes assembly of the primosome at these replication forks.</text>
</comment>
<dbReference type="CDD" id="cd17929">
    <property type="entry name" value="DEXHc_priA"/>
    <property type="match status" value="1"/>
</dbReference>
<comment type="subunit">
    <text evidence="12">Component of the replication restart primosome.</text>
</comment>
<reference evidence="15 16" key="1">
    <citation type="submission" date="2016-09" db="EMBL/GenBank/DDBJ databases">
        <title>Rhizobium oryziradicis sp. nov., isolated from the root of rice.</title>
        <authorList>
            <person name="Zhao J."/>
            <person name="Zhang X."/>
        </authorList>
    </citation>
    <scope>NUCLEOTIDE SEQUENCE [LARGE SCALE GENOMIC DNA]</scope>
    <source>
        <strain evidence="15 16">14971</strain>
    </source>
</reference>
<evidence type="ECO:0000313" key="17">
    <source>
        <dbReference type="Proteomes" id="UP000544107"/>
    </source>
</evidence>
<dbReference type="PROSITE" id="PS51192">
    <property type="entry name" value="HELICASE_ATP_BIND_1"/>
    <property type="match status" value="1"/>
</dbReference>
<dbReference type="RefSeq" id="WP_075615822.1">
    <property type="nucleotide sequence ID" value="NZ_JACIED010000004.1"/>
</dbReference>
<dbReference type="OrthoDB" id="9759544at2"/>
<dbReference type="InterPro" id="IPR005259">
    <property type="entry name" value="PriA"/>
</dbReference>
<keyword evidence="8 12" id="KW-0067">ATP-binding</keyword>
<keyword evidence="1 12" id="KW-0639">Primosome</keyword>
<dbReference type="NCBIfam" id="NF004071">
    <property type="entry name" value="PRK05580.2-3"/>
    <property type="match status" value="1"/>
</dbReference>
<dbReference type="InterPro" id="IPR001650">
    <property type="entry name" value="Helicase_C-like"/>
</dbReference>
<dbReference type="PANTHER" id="PTHR30580">
    <property type="entry name" value="PRIMOSOMAL PROTEIN N"/>
    <property type="match status" value="1"/>
</dbReference>
<dbReference type="EC" id="5.6.2.4" evidence="12"/>
<keyword evidence="6 12" id="KW-0347">Helicase</keyword>
<dbReference type="GO" id="GO:0006269">
    <property type="term" value="P:DNA replication, synthesis of primer"/>
    <property type="evidence" value="ECO:0007669"/>
    <property type="project" value="UniProtKB-KW"/>
</dbReference>
<dbReference type="InterPro" id="IPR041236">
    <property type="entry name" value="PriA_C"/>
</dbReference>
<evidence type="ECO:0000256" key="6">
    <source>
        <dbReference type="ARBA" id="ARBA00022806"/>
    </source>
</evidence>
<keyword evidence="5 12" id="KW-0378">Hydrolase</keyword>
<comment type="catalytic activity">
    <reaction evidence="11 12">
        <text>ATP + H2O = ADP + phosphate + H(+)</text>
        <dbReference type="Rhea" id="RHEA:13065"/>
        <dbReference type="ChEBI" id="CHEBI:15377"/>
        <dbReference type="ChEBI" id="CHEBI:15378"/>
        <dbReference type="ChEBI" id="CHEBI:30616"/>
        <dbReference type="ChEBI" id="CHEBI:43474"/>
        <dbReference type="ChEBI" id="CHEBI:456216"/>
        <dbReference type="EC" id="5.6.2.4"/>
    </reaction>
</comment>
<reference evidence="14 17" key="2">
    <citation type="submission" date="2020-08" db="EMBL/GenBank/DDBJ databases">
        <title>Genomic Encyclopedia of Type Strains, Phase IV (KMG-IV): sequencing the most valuable type-strain genomes for metagenomic binning, comparative biology and taxonomic classification.</title>
        <authorList>
            <person name="Goeker M."/>
        </authorList>
    </citation>
    <scope>NUCLEOTIDE SEQUENCE [LARGE SCALE GENOMIC DNA]</scope>
    <source>
        <strain evidence="14 17">DSM 100021</strain>
    </source>
</reference>
<keyword evidence="2 12" id="KW-0235">DNA replication</keyword>
<evidence type="ECO:0000256" key="3">
    <source>
        <dbReference type="ARBA" id="ARBA00022723"/>
    </source>
</evidence>
<comment type="catalytic activity">
    <reaction evidence="12">
        <text>Couples ATP hydrolysis with the unwinding of duplex DNA by translocating in the 3'-5' direction.</text>
        <dbReference type="EC" id="5.6.2.4"/>
    </reaction>
</comment>
<name>A0A1Q9A1N1_9HYPH</name>
<dbReference type="Gene3D" id="3.40.1440.60">
    <property type="entry name" value="PriA, 3(prime) DNA-binding domain"/>
    <property type="match status" value="1"/>
</dbReference>
<dbReference type="Pfam" id="PF17764">
    <property type="entry name" value="PriA_3primeBD"/>
    <property type="match status" value="1"/>
</dbReference>
<dbReference type="SMART" id="SM00487">
    <property type="entry name" value="DEXDc"/>
    <property type="match status" value="1"/>
</dbReference>
<evidence type="ECO:0000313" key="14">
    <source>
        <dbReference type="EMBL" id="MBB4009216.1"/>
    </source>
</evidence>
<dbReference type="GO" id="GO:0003677">
    <property type="term" value="F:DNA binding"/>
    <property type="evidence" value="ECO:0007669"/>
    <property type="project" value="UniProtKB-UniRule"/>
</dbReference>
<evidence type="ECO:0000256" key="2">
    <source>
        <dbReference type="ARBA" id="ARBA00022705"/>
    </source>
</evidence>
<dbReference type="GO" id="GO:0006270">
    <property type="term" value="P:DNA replication initiation"/>
    <property type="evidence" value="ECO:0007669"/>
    <property type="project" value="TreeGrafter"/>
</dbReference>
<dbReference type="InterPro" id="IPR041222">
    <property type="entry name" value="PriA_3primeBD"/>
</dbReference>
<evidence type="ECO:0000256" key="10">
    <source>
        <dbReference type="ARBA" id="ARBA00023235"/>
    </source>
</evidence>
<protein>
    <recommendedName>
        <fullName evidence="12">Replication restart protein PriA</fullName>
    </recommendedName>
    <alternativeName>
        <fullName evidence="12">ATP-dependent DNA helicase PriA</fullName>
        <ecNumber evidence="12">5.6.2.4</ecNumber>
    </alternativeName>
    <alternativeName>
        <fullName evidence="12">DNA 3'-5' helicase PriA</fullName>
    </alternativeName>
</protein>
<accession>A0A1Q9A1N1</accession>
<dbReference type="GO" id="GO:0005524">
    <property type="term" value="F:ATP binding"/>
    <property type="evidence" value="ECO:0007669"/>
    <property type="project" value="UniProtKB-UniRule"/>
</dbReference>
<dbReference type="EMBL" id="JACIED010000004">
    <property type="protein sequence ID" value="MBB4009216.1"/>
    <property type="molecule type" value="Genomic_DNA"/>
</dbReference>
<feature type="binding site" evidence="12">
    <location>
        <position position="450"/>
    </location>
    <ligand>
        <name>Zn(2+)</name>
        <dbReference type="ChEBI" id="CHEBI:29105"/>
        <label>1</label>
    </ligand>
</feature>
<organism evidence="15 16">
    <name type="scientific">Allorhizobium taibaishanense</name>
    <dbReference type="NCBI Taxonomy" id="887144"/>
    <lineage>
        <taxon>Bacteria</taxon>
        <taxon>Pseudomonadati</taxon>
        <taxon>Pseudomonadota</taxon>
        <taxon>Alphaproteobacteria</taxon>
        <taxon>Hyphomicrobiales</taxon>
        <taxon>Rhizobiaceae</taxon>
        <taxon>Rhizobium/Agrobacterium group</taxon>
        <taxon>Allorhizobium</taxon>
    </lineage>
</organism>
<keyword evidence="4 12" id="KW-0547">Nucleotide-binding</keyword>
<feature type="binding site" evidence="12">
    <location>
        <position position="487"/>
    </location>
    <ligand>
        <name>Zn(2+)</name>
        <dbReference type="ChEBI" id="CHEBI:29105"/>
        <label>1</label>
    </ligand>
</feature>
<dbReference type="Gene3D" id="3.40.50.300">
    <property type="entry name" value="P-loop containing nucleotide triphosphate hydrolases"/>
    <property type="match status" value="2"/>
</dbReference>
<dbReference type="PANTHER" id="PTHR30580:SF0">
    <property type="entry name" value="PRIMOSOMAL PROTEIN N"/>
    <property type="match status" value="1"/>
</dbReference>
<dbReference type="NCBIfam" id="TIGR00595">
    <property type="entry name" value="priA"/>
    <property type="match status" value="1"/>
</dbReference>
<keyword evidence="9 12" id="KW-0238">DNA-binding</keyword>
<feature type="binding site" evidence="12">
    <location>
        <position position="459"/>
    </location>
    <ligand>
        <name>Zn(2+)</name>
        <dbReference type="ChEBI" id="CHEBI:29105"/>
        <label>2</label>
    </ligand>
</feature>
<feature type="binding site" evidence="12">
    <location>
        <position position="447"/>
    </location>
    <ligand>
        <name>Zn(2+)</name>
        <dbReference type="ChEBI" id="CHEBI:29105"/>
        <label>1</label>
    </ligand>
</feature>
<comment type="similarity">
    <text evidence="12">Belongs to the helicase family. PriA subfamily.</text>
</comment>
<dbReference type="InterPro" id="IPR014001">
    <property type="entry name" value="Helicase_ATP-bd"/>
</dbReference>
<dbReference type="Pfam" id="PF00270">
    <property type="entry name" value="DEAD"/>
    <property type="match status" value="1"/>
</dbReference>
<evidence type="ECO:0000256" key="1">
    <source>
        <dbReference type="ARBA" id="ARBA00022515"/>
    </source>
</evidence>
<dbReference type="InterPro" id="IPR040498">
    <property type="entry name" value="PriA_CRR"/>
</dbReference>
<dbReference type="SUPFAM" id="SSF52540">
    <property type="entry name" value="P-loop containing nucleoside triphosphate hydrolases"/>
    <property type="match status" value="2"/>
</dbReference>
<dbReference type="InterPro" id="IPR027417">
    <property type="entry name" value="P-loop_NTPase"/>
</dbReference>
<dbReference type="InterPro" id="IPR042115">
    <property type="entry name" value="PriA_3primeBD_sf"/>
</dbReference>
<evidence type="ECO:0000256" key="7">
    <source>
        <dbReference type="ARBA" id="ARBA00022833"/>
    </source>
</evidence>
<dbReference type="GO" id="GO:0006302">
    <property type="term" value="P:double-strand break repair"/>
    <property type="evidence" value="ECO:0007669"/>
    <property type="project" value="InterPro"/>
</dbReference>
<feature type="domain" description="Helicase ATP-binding" evidence="13">
    <location>
        <begin position="220"/>
        <end position="386"/>
    </location>
</feature>
<dbReference type="InterPro" id="IPR011545">
    <property type="entry name" value="DEAD/DEAH_box_helicase_dom"/>
</dbReference>
<keyword evidence="3 12" id="KW-0479">Metal-binding</keyword>
<dbReference type="AlphaFoldDB" id="A0A1Q9A1N1"/>
<dbReference type="Proteomes" id="UP000185598">
    <property type="component" value="Unassembled WGS sequence"/>
</dbReference>
<evidence type="ECO:0000259" key="13">
    <source>
        <dbReference type="PROSITE" id="PS51192"/>
    </source>
</evidence>
<comment type="cofactor">
    <cofactor evidence="12">
        <name>Zn(2+)</name>
        <dbReference type="ChEBI" id="CHEBI:29105"/>
    </cofactor>
    <text evidence="12">Binds 2 zinc ions per subunit.</text>
</comment>
<dbReference type="Pfam" id="PF18319">
    <property type="entry name" value="Zn_ribbon_PriA"/>
    <property type="match status" value="1"/>
</dbReference>
<dbReference type="EMBL" id="MKIN01000023">
    <property type="protein sequence ID" value="OLP48510.1"/>
    <property type="molecule type" value="Genomic_DNA"/>
</dbReference>
<dbReference type="HAMAP" id="MF_00983">
    <property type="entry name" value="PriA"/>
    <property type="match status" value="1"/>
</dbReference>
<dbReference type="FunFam" id="3.40.50.300:FF:000489">
    <property type="entry name" value="Primosome assembly protein PriA"/>
    <property type="match status" value="1"/>
</dbReference>
<dbReference type="GO" id="GO:0008270">
    <property type="term" value="F:zinc ion binding"/>
    <property type="evidence" value="ECO:0007669"/>
    <property type="project" value="UniProtKB-UniRule"/>
</dbReference>
<dbReference type="NCBIfam" id="NF004070">
    <property type="entry name" value="PRK05580.2-2"/>
    <property type="match status" value="1"/>
</dbReference>
<gene>
    <name evidence="12" type="primary">priA</name>
    <name evidence="15" type="ORF">BJF91_00680</name>
    <name evidence="14" type="ORF">GGQ71_003498</name>
</gene>
<dbReference type="GO" id="GO:0016787">
    <property type="term" value="F:hydrolase activity"/>
    <property type="evidence" value="ECO:0007669"/>
    <property type="project" value="UniProtKB-KW"/>
</dbReference>
<dbReference type="GO" id="GO:0006310">
    <property type="term" value="P:DNA recombination"/>
    <property type="evidence" value="ECO:0007669"/>
    <property type="project" value="InterPro"/>
</dbReference>
<dbReference type="GO" id="GO:1990077">
    <property type="term" value="C:primosome complex"/>
    <property type="evidence" value="ECO:0007669"/>
    <property type="project" value="UniProtKB-UniRule"/>
</dbReference>
<feature type="binding site" evidence="12">
    <location>
        <position position="477"/>
    </location>
    <ligand>
        <name>Zn(2+)</name>
        <dbReference type="ChEBI" id="CHEBI:29105"/>
        <label>2</label>
    </ligand>
</feature>
<dbReference type="STRING" id="887144.BJF91_00680"/>
<evidence type="ECO:0000256" key="4">
    <source>
        <dbReference type="ARBA" id="ARBA00022741"/>
    </source>
</evidence>
<feature type="binding site" evidence="12">
    <location>
        <position position="474"/>
    </location>
    <ligand>
        <name>Zn(2+)</name>
        <dbReference type="ChEBI" id="CHEBI:29105"/>
        <label>2</label>
    </ligand>
</feature>
<evidence type="ECO:0000313" key="15">
    <source>
        <dbReference type="EMBL" id="OLP48510.1"/>
    </source>
</evidence>
<proteinExistence type="inferred from homology"/>
<evidence type="ECO:0000256" key="12">
    <source>
        <dbReference type="HAMAP-Rule" id="MF_00983"/>
    </source>
</evidence>
<feature type="binding site" evidence="12">
    <location>
        <position position="456"/>
    </location>
    <ligand>
        <name>Zn(2+)</name>
        <dbReference type="ChEBI" id="CHEBI:29105"/>
        <label>2</label>
    </ligand>
</feature>
<dbReference type="SMART" id="SM00490">
    <property type="entry name" value="HELICc"/>
    <property type="match status" value="1"/>
</dbReference>
<feature type="binding site" evidence="12">
    <location>
        <position position="490"/>
    </location>
    <ligand>
        <name>Zn(2+)</name>
        <dbReference type="ChEBI" id="CHEBI:29105"/>
        <label>1</label>
    </ligand>
</feature>
<evidence type="ECO:0000313" key="16">
    <source>
        <dbReference type="Proteomes" id="UP000185598"/>
    </source>
</evidence>
<evidence type="ECO:0000256" key="8">
    <source>
        <dbReference type="ARBA" id="ARBA00022840"/>
    </source>
</evidence>
<keyword evidence="16" id="KW-1185">Reference proteome</keyword>
<comment type="caution">
    <text evidence="15">The sequence shown here is derived from an EMBL/GenBank/DDBJ whole genome shotgun (WGS) entry which is preliminary data.</text>
</comment>
<dbReference type="Pfam" id="PF18074">
    <property type="entry name" value="PriA_C"/>
    <property type="match status" value="1"/>
</dbReference>
<sequence>MSIESSDLFGSPRKPPAVRRAVPVLVPMPAPGPYSYAVPEDVTVTPGSIVQVPLGPRKVVGVVWDGEDEGKVDPAKLRQIEKLFDCPPLDEGMRRFIDWVAAYTLSPPGLVARMALRAPAAFDPEPMIEGLRFCGHEPEKLTPARRKVLDLAGDGLSWTKSGLAHAAGVSTSVIDGMVRLGLFETVFLPPPPLVAAPDPAYASHRLAGPQLAAADVLVDGVREGGFSVALIDGVTGSGKTEVYFEAIAETLRQGRQVLILLPEIALTTAFLERFQDRFGAKPGEWHSDLATKTREKVWRQTATGDIRVVAGARSALFLPFADLGLIIVDEEHDPAFKQEDRVFYNARDMAVVRARIAKIPAVLVSATPSVESQVNSYSGRYKRIHLPTRFADAAMPDLHLVDMRRHPPERGGYLSPLMVRAIGKTVEKQQQALLFLNRRGYAPLTLCRVCGHRFQCPQCSSWLVEHRFRGQIQCHQCGYNEPTPNACPECGTLDHLVACGPGVERIAEEVERHFPDARTLVLSSDLGGVKRLRLELEAIAKGEADIVIGTQLVAKGHNFPLMTLVGIIDADIGLANGDPRAAERTFQLLSQVTGRAGRTGLKSHGLLQTYQPQHPVMQAIVSGDAEAFYEREIIERERAVLPPYGRLVSIIVSADNRADAETHARQLRQAAPAESGIAILGPAEAPMALIRGRHRFRLLVHGRKTSDMQRFVAAMLKNGPKERRSIQVQVDVDPQSFL</sequence>
<dbReference type="GO" id="GO:0043138">
    <property type="term" value="F:3'-5' DNA helicase activity"/>
    <property type="evidence" value="ECO:0007669"/>
    <property type="project" value="UniProtKB-EC"/>
</dbReference>
<evidence type="ECO:0000256" key="9">
    <source>
        <dbReference type="ARBA" id="ARBA00023125"/>
    </source>
</evidence>